<dbReference type="Proteomes" id="UP000785679">
    <property type="component" value="Unassembled WGS sequence"/>
</dbReference>
<sequence>MGSLPFHDVPALTSGAAIPGCSALIVTSRAPSLSRRMPYGTNAHLAISSCIGCESSSQRHLIQFRGILNLFFDYLNLKVQRQQKQIKAYYNLVGIISMINNQWLKTSYNIQQKILLKCIQIEIIGNEGKKQRK</sequence>
<accession>A0A8J8P6H4</accession>
<name>A0A8J8P6H4_HALGN</name>
<dbReference type="AlphaFoldDB" id="A0A8J8P6H4"/>
<gene>
    <name evidence="1" type="ORF">FGO68_gene15055</name>
</gene>
<organism evidence="1 2">
    <name type="scientific">Halteria grandinella</name>
    <dbReference type="NCBI Taxonomy" id="5974"/>
    <lineage>
        <taxon>Eukaryota</taxon>
        <taxon>Sar</taxon>
        <taxon>Alveolata</taxon>
        <taxon>Ciliophora</taxon>
        <taxon>Intramacronucleata</taxon>
        <taxon>Spirotrichea</taxon>
        <taxon>Stichotrichia</taxon>
        <taxon>Sporadotrichida</taxon>
        <taxon>Halteriidae</taxon>
        <taxon>Halteria</taxon>
    </lineage>
</organism>
<evidence type="ECO:0000313" key="1">
    <source>
        <dbReference type="EMBL" id="TNV86725.1"/>
    </source>
</evidence>
<protein>
    <submittedName>
        <fullName evidence="1">Uncharacterized protein</fullName>
    </submittedName>
</protein>
<evidence type="ECO:0000313" key="2">
    <source>
        <dbReference type="Proteomes" id="UP000785679"/>
    </source>
</evidence>
<reference evidence="1" key="1">
    <citation type="submission" date="2019-06" db="EMBL/GenBank/DDBJ databases">
        <authorList>
            <person name="Zheng W."/>
        </authorList>
    </citation>
    <scope>NUCLEOTIDE SEQUENCE</scope>
    <source>
        <strain evidence="1">QDHG01</strain>
    </source>
</reference>
<comment type="caution">
    <text evidence="1">The sequence shown here is derived from an EMBL/GenBank/DDBJ whole genome shotgun (WGS) entry which is preliminary data.</text>
</comment>
<dbReference type="EMBL" id="RRYP01000872">
    <property type="protein sequence ID" value="TNV86725.1"/>
    <property type="molecule type" value="Genomic_DNA"/>
</dbReference>
<keyword evidence="2" id="KW-1185">Reference proteome</keyword>
<proteinExistence type="predicted"/>